<dbReference type="Proteomes" id="UP000016930">
    <property type="component" value="Unassembled WGS sequence"/>
</dbReference>
<proteinExistence type="predicted"/>
<keyword evidence="3" id="KW-1185">Reference proteome</keyword>
<name>M2RAF1_CERS8</name>
<evidence type="ECO:0000313" key="3">
    <source>
        <dbReference type="Proteomes" id="UP000016930"/>
    </source>
</evidence>
<evidence type="ECO:0000313" key="2">
    <source>
        <dbReference type="EMBL" id="EMD41390.1"/>
    </source>
</evidence>
<accession>M2RAF1</accession>
<dbReference type="EMBL" id="KB445791">
    <property type="protein sequence ID" value="EMD41390.1"/>
    <property type="molecule type" value="Genomic_DNA"/>
</dbReference>
<gene>
    <name evidence="2" type="ORF">CERSUDRAFT_120501</name>
</gene>
<reference evidence="2 3" key="1">
    <citation type="journal article" date="2012" name="Proc. Natl. Acad. Sci. U.S.A.">
        <title>Comparative genomics of Ceriporiopsis subvermispora and Phanerochaete chrysosporium provide insight into selective ligninolysis.</title>
        <authorList>
            <person name="Fernandez-Fueyo E."/>
            <person name="Ruiz-Duenas F.J."/>
            <person name="Ferreira P."/>
            <person name="Floudas D."/>
            <person name="Hibbett D.S."/>
            <person name="Canessa P."/>
            <person name="Larrondo L.F."/>
            <person name="James T.Y."/>
            <person name="Seelenfreund D."/>
            <person name="Lobos S."/>
            <person name="Polanco R."/>
            <person name="Tello M."/>
            <person name="Honda Y."/>
            <person name="Watanabe T."/>
            <person name="Watanabe T."/>
            <person name="Ryu J.S."/>
            <person name="Kubicek C.P."/>
            <person name="Schmoll M."/>
            <person name="Gaskell J."/>
            <person name="Hammel K.E."/>
            <person name="St John F.J."/>
            <person name="Vanden Wymelenberg A."/>
            <person name="Sabat G."/>
            <person name="Splinter BonDurant S."/>
            <person name="Syed K."/>
            <person name="Yadav J.S."/>
            <person name="Doddapaneni H."/>
            <person name="Subramanian V."/>
            <person name="Lavin J.L."/>
            <person name="Oguiza J.A."/>
            <person name="Perez G."/>
            <person name="Pisabarro A.G."/>
            <person name="Ramirez L."/>
            <person name="Santoyo F."/>
            <person name="Master E."/>
            <person name="Coutinho P.M."/>
            <person name="Henrissat B."/>
            <person name="Lombard V."/>
            <person name="Magnuson J.K."/>
            <person name="Kuees U."/>
            <person name="Hori C."/>
            <person name="Igarashi K."/>
            <person name="Samejima M."/>
            <person name="Held B.W."/>
            <person name="Barry K.W."/>
            <person name="LaButti K.M."/>
            <person name="Lapidus A."/>
            <person name="Lindquist E.A."/>
            <person name="Lucas S.M."/>
            <person name="Riley R."/>
            <person name="Salamov A.A."/>
            <person name="Hoffmeister D."/>
            <person name="Schwenk D."/>
            <person name="Hadar Y."/>
            <person name="Yarden O."/>
            <person name="de Vries R.P."/>
            <person name="Wiebenga A."/>
            <person name="Stenlid J."/>
            <person name="Eastwood D."/>
            <person name="Grigoriev I.V."/>
            <person name="Berka R.M."/>
            <person name="Blanchette R.A."/>
            <person name="Kersten P."/>
            <person name="Martinez A.T."/>
            <person name="Vicuna R."/>
            <person name="Cullen D."/>
        </authorList>
    </citation>
    <scope>NUCLEOTIDE SEQUENCE [LARGE SCALE GENOMIC DNA]</scope>
    <source>
        <strain evidence="2 3">B</strain>
    </source>
</reference>
<protein>
    <submittedName>
        <fullName evidence="2">Uncharacterized protein</fullName>
    </submittedName>
</protein>
<dbReference type="HOGENOM" id="CLU_618206_0_0_1"/>
<evidence type="ECO:0000256" key="1">
    <source>
        <dbReference type="SAM" id="MobiDB-lite"/>
    </source>
</evidence>
<sequence>MAFSVCEIAPTRLRPIQTSSGIRLEETLGSFRKPSLPVFASSCGNAFLRASLPPCAAYEGKALEHNDPKFRQTDAGKATTLSIASNNLFERIDARSSIRFASASPAKAHQPVLSSAKWSILETLETCPGGVLAAGYTKQSPGTLHNISAGISMISPAGISRVATVPSFIATRYPQLSAPQCHPPRGGSWPLLHGDLWDHALLALFRSGSLQAAARCDQYAGNNAHQNARRRFQPVTPRKRAYVASNKRALPSMLQGVQVLLPVYTRLQFASRRITSFKFLAYSPYGTCLGLATLSASSSGYNTRQVGDLERGQEPTYTRKSQDLGIWATIPRPASPRTAQHQATPPWPNHRAPRPHSRPRPSTQIPIRMHSCFPPDVTPSGGPNLPLPSQQFAQTARWQLLSALTPMQRDAAGVRVTSRARAARRPHTRTRSAAAAVLVLRAN</sequence>
<feature type="region of interest" description="Disordered" evidence="1">
    <location>
        <begin position="304"/>
        <end position="366"/>
    </location>
</feature>
<dbReference type="AlphaFoldDB" id="M2RAF1"/>
<organism evidence="2 3">
    <name type="scientific">Ceriporiopsis subvermispora (strain B)</name>
    <name type="common">White-rot fungus</name>
    <name type="synonym">Gelatoporia subvermispora</name>
    <dbReference type="NCBI Taxonomy" id="914234"/>
    <lineage>
        <taxon>Eukaryota</taxon>
        <taxon>Fungi</taxon>
        <taxon>Dikarya</taxon>
        <taxon>Basidiomycota</taxon>
        <taxon>Agaricomycotina</taxon>
        <taxon>Agaricomycetes</taxon>
        <taxon>Polyporales</taxon>
        <taxon>Gelatoporiaceae</taxon>
        <taxon>Gelatoporia</taxon>
    </lineage>
</organism>